<evidence type="ECO:0000259" key="1">
    <source>
        <dbReference type="Pfam" id="PF04149"/>
    </source>
</evidence>
<dbReference type="InterPro" id="IPR007278">
    <property type="entry name" value="DUF397"/>
</dbReference>
<reference evidence="2 3" key="1">
    <citation type="submission" date="2020-08" db="EMBL/GenBank/DDBJ databases">
        <title>Genomic Encyclopedia of Type Strains, Phase IV (KMG-IV): sequencing the most valuable type-strain genomes for metagenomic binning, comparative biology and taxonomic classification.</title>
        <authorList>
            <person name="Goeker M."/>
        </authorList>
    </citation>
    <scope>NUCLEOTIDE SEQUENCE [LARGE SCALE GENOMIC DNA]</scope>
    <source>
        <strain evidence="2 3">DSM 44197</strain>
    </source>
</reference>
<name>A0A7W3QR60_ACTNM</name>
<evidence type="ECO:0000313" key="2">
    <source>
        <dbReference type="EMBL" id="MBA8956336.1"/>
    </source>
</evidence>
<dbReference type="RefSeq" id="WP_182848258.1">
    <property type="nucleotide sequence ID" value="NZ_BAAALP010000083.1"/>
</dbReference>
<dbReference type="Pfam" id="PF04149">
    <property type="entry name" value="DUF397"/>
    <property type="match status" value="1"/>
</dbReference>
<protein>
    <recommendedName>
        <fullName evidence="1">DUF397 domain-containing protein</fullName>
    </recommendedName>
</protein>
<organism evidence="2 3">
    <name type="scientific">Actinomadura namibiensis</name>
    <dbReference type="NCBI Taxonomy" id="182080"/>
    <lineage>
        <taxon>Bacteria</taxon>
        <taxon>Bacillati</taxon>
        <taxon>Actinomycetota</taxon>
        <taxon>Actinomycetes</taxon>
        <taxon>Streptosporangiales</taxon>
        <taxon>Thermomonosporaceae</taxon>
        <taxon>Actinomadura</taxon>
    </lineage>
</organism>
<dbReference type="EMBL" id="JACJIA010000015">
    <property type="protein sequence ID" value="MBA8956336.1"/>
    <property type="molecule type" value="Genomic_DNA"/>
</dbReference>
<sequence>MDLSAVQWRKSSHSGDNQGDCIELANVPGVVAIRDSKSPDGPVLLIERHEFRRITATIKGY</sequence>
<comment type="caution">
    <text evidence="2">The sequence shown here is derived from an EMBL/GenBank/DDBJ whole genome shotgun (WGS) entry which is preliminary data.</text>
</comment>
<proteinExistence type="predicted"/>
<evidence type="ECO:0000313" key="3">
    <source>
        <dbReference type="Proteomes" id="UP000572680"/>
    </source>
</evidence>
<gene>
    <name evidence="2" type="ORF">HNR61_008018</name>
</gene>
<keyword evidence="3" id="KW-1185">Reference proteome</keyword>
<accession>A0A7W3QR60</accession>
<dbReference type="Proteomes" id="UP000572680">
    <property type="component" value="Unassembled WGS sequence"/>
</dbReference>
<feature type="domain" description="DUF397" evidence="1">
    <location>
        <begin position="6"/>
        <end position="59"/>
    </location>
</feature>
<dbReference type="AlphaFoldDB" id="A0A7W3QR60"/>